<keyword evidence="1" id="KW-0689">Ribosomal protein</keyword>
<evidence type="ECO:0000313" key="2">
    <source>
        <dbReference type="Proteomes" id="UP000499080"/>
    </source>
</evidence>
<protein>
    <submittedName>
        <fullName evidence="1">39S ribosomal protein L19, mitochondrial</fullName>
    </submittedName>
</protein>
<reference evidence="1 2" key="1">
    <citation type="journal article" date="2019" name="Sci. Rep.">
        <title>Orb-weaving spider Araneus ventricosus genome elucidates the spidroin gene catalogue.</title>
        <authorList>
            <person name="Kono N."/>
            <person name="Nakamura H."/>
            <person name="Ohtoshi R."/>
            <person name="Moran D.A.P."/>
            <person name="Shinohara A."/>
            <person name="Yoshida Y."/>
            <person name="Fujiwara M."/>
            <person name="Mori M."/>
            <person name="Tomita M."/>
            <person name="Arakawa K."/>
        </authorList>
    </citation>
    <scope>NUCLEOTIDE SEQUENCE [LARGE SCALE GENOMIC DNA]</scope>
</reference>
<dbReference type="OrthoDB" id="432645at2759"/>
<name>A0A4Y2B4A9_ARAVE</name>
<dbReference type="AlphaFoldDB" id="A0A4Y2B4A9"/>
<evidence type="ECO:0000313" key="1">
    <source>
        <dbReference type="EMBL" id="GBL86126.1"/>
    </source>
</evidence>
<accession>A0A4Y2B4A9</accession>
<dbReference type="GO" id="GO:0005840">
    <property type="term" value="C:ribosome"/>
    <property type="evidence" value="ECO:0007669"/>
    <property type="project" value="UniProtKB-KW"/>
</dbReference>
<sequence length="155" mass="18811">MYDMYNPTILSIEVLRLEKRMDEHLYYLRDAPPEYSTFPFDMEPEFIIEGEPVRLNPIKVKLNPPPWFAKWEQRNLKGIEPLGELHWKSRRILRTKIQPMQVLDKYDLMKQYRRSVPEEDQQEIWEDVDKHKANFPARKQIWKRALQKAKPKTSS</sequence>
<dbReference type="Gene3D" id="2.30.30.790">
    <property type="match status" value="1"/>
</dbReference>
<comment type="caution">
    <text evidence="1">The sequence shown here is derived from an EMBL/GenBank/DDBJ whole genome shotgun (WGS) entry which is preliminary data.</text>
</comment>
<dbReference type="EMBL" id="BGPR01000046">
    <property type="protein sequence ID" value="GBL86126.1"/>
    <property type="molecule type" value="Genomic_DNA"/>
</dbReference>
<dbReference type="Proteomes" id="UP000499080">
    <property type="component" value="Unassembled WGS sequence"/>
</dbReference>
<proteinExistence type="predicted"/>
<keyword evidence="2" id="KW-1185">Reference proteome</keyword>
<dbReference type="SUPFAM" id="SSF50104">
    <property type="entry name" value="Translation proteins SH3-like domain"/>
    <property type="match status" value="1"/>
</dbReference>
<dbReference type="InterPro" id="IPR038657">
    <property type="entry name" value="Ribosomal_bL19_sf"/>
</dbReference>
<gene>
    <name evidence="1" type="primary">mRpL19_0</name>
    <name evidence="1" type="ORF">AVEN_89156_1</name>
</gene>
<organism evidence="1 2">
    <name type="scientific">Araneus ventricosus</name>
    <name type="common">Orbweaver spider</name>
    <name type="synonym">Epeira ventricosa</name>
    <dbReference type="NCBI Taxonomy" id="182803"/>
    <lineage>
        <taxon>Eukaryota</taxon>
        <taxon>Metazoa</taxon>
        <taxon>Ecdysozoa</taxon>
        <taxon>Arthropoda</taxon>
        <taxon>Chelicerata</taxon>
        <taxon>Arachnida</taxon>
        <taxon>Araneae</taxon>
        <taxon>Araneomorphae</taxon>
        <taxon>Entelegynae</taxon>
        <taxon>Araneoidea</taxon>
        <taxon>Araneidae</taxon>
        <taxon>Araneus</taxon>
    </lineage>
</organism>
<keyword evidence="1" id="KW-0687">Ribonucleoprotein</keyword>
<dbReference type="InterPro" id="IPR008991">
    <property type="entry name" value="Translation_prot_SH3-like_sf"/>
</dbReference>